<feature type="compositionally biased region" description="Basic residues" evidence="1">
    <location>
        <begin position="56"/>
        <end position="70"/>
    </location>
</feature>
<name>A0AAD7QUT6_9ASCO</name>
<dbReference type="EMBL" id="JARPMG010000004">
    <property type="protein sequence ID" value="KAJ8101391.1"/>
    <property type="molecule type" value="Genomic_DNA"/>
</dbReference>
<feature type="region of interest" description="Disordered" evidence="1">
    <location>
        <begin position="433"/>
        <end position="524"/>
    </location>
</feature>
<feature type="region of interest" description="Disordered" evidence="1">
    <location>
        <begin position="34"/>
        <end position="126"/>
    </location>
</feature>
<feature type="compositionally biased region" description="Low complexity" evidence="1">
    <location>
        <begin position="352"/>
        <end position="363"/>
    </location>
</feature>
<feature type="region of interest" description="Disordered" evidence="1">
    <location>
        <begin position="142"/>
        <end position="186"/>
    </location>
</feature>
<feature type="compositionally biased region" description="Polar residues" evidence="1">
    <location>
        <begin position="142"/>
        <end position="156"/>
    </location>
</feature>
<evidence type="ECO:0000256" key="1">
    <source>
        <dbReference type="SAM" id="MobiDB-lite"/>
    </source>
</evidence>
<feature type="region of interest" description="Disordered" evidence="1">
    <location>
        <begin position="344"/>
        <end position="406"/>
    </location>
</feature>
<organism evidence="2 3">
    <name type="scientific">Lipomyces tetrasporus</name>
    <dbReference type="NCBI Taxonomy" id="54092"/>
    <lineage>
        <taxon>Eukaryota</taxon>
        <taxon>Fungi</taxon>
        <taxon>Dikarya</taxon>
        <taxon>Ascomycota</taxon>
        <taxon>Saccharomycotina</taxon>
        <taxon>Lipomycetes</taxon>
        <taxon>Lipomycetales</taxon>
        <taxon>Lipomycetaceae</taxon>
        <taxon>Lipomyces</taxon>
    </lineage>
</organism>
<proteinExistence type="predicted"/>
<dbReference type="Proteomes" id="UP001217417">
    <property type="component" value="Unassembled WGS sequence"/>
</dbReference>
<accession>A0AAD7QUT6</accession>
<dbReference type="RefSeq" id="XP_056044841.1">
    <property type="nucleotide sequence ID" value="XM_056189637.1"/>
</dbReference>
<reference evidence="2" key="1">
    <citation type="submission" date="2023-03" db="EMBL/GenBank/DDBJ databases">
        <title>Near-Complete genome sequence of Lipomyces tetrasporous NRRL Y-64009, an oleaginous yeast capable of growing on lignocellulosic hydrolysates.</title>
        <authorList>
            <consortium name="Lawrence Berkeley National Laboratory"/>
            <person name="Jagtap S.S."/>
            <person name="Liu J.-J."/>
            <person name="Walukiewicz H.E."/>
            <person name="Pangilinan J."/>
            <person name="Lipzen A."/>
            <person name="Ahrendt S."/>
            <person name="Koriabine M."/>
            <person name="Cobaugh K."/>
            <person name="Salamov A."/>
            <person name="Yoshinaga Y."/>
            <person name="Ng V."/>
            <person name="Daum C."/>
            <person name="Grigoriev I.V."/>
            <person name="Slininger P.J."/>
            <person name="Dien B.S."/>
            <person name="Jin Y.-S."/>
            <person name="Rao C.V."/>
        </authorList>
    </citation>
    <scope>NUCLEOTIDE SEQUENCE</scope>
    <source>
        <strain evidence="2">NRRL Y-64009</strain>
    </source>
</reference>
<evidence type="ECO:0000313" key="3">
    <source>
        <dbReference type="Proteomes" id="UP001217417"/>
    </source>
</evidence>
<feature type="compositionally biased region" description="Polar residues" evidence="1">
    <location>
        <begin position="38"/>
        <end position="47"/>
    </location>
</feature>
<protein>
    <submittedName>
        <fullName evidence="2">Uncharacterized protein</fullName>
    </submittedName>
</protein>
<keyword evidence="3" id="KW-1185">Reference proteome</keyword>
<evidence type="ECO:0000313" key="2">
    <source>
        <dbReference type="EMBL" id="KAJ8101391.1"/>
    </source>
</evidence>
<feature type="compositionally biased region" description="Basic and acidic residues" evidence="1">
    <location>
        <begin position="484"/>
        <end position="496"/>
    </location>
</feature>
<feature type="region of interest" description="Disordered" evidence="1">
    <location>
        <begin position="557"/>
        <end position="584"/>
    </location>
</feature>
<sequence>MASASVGGSPSAAIAAMMRKKLGGGDVDVAAVEAVSRPGSSAKNNMANEGREKKLTHMTKGRAKGPKRRLPTTEPTQADRDEKQSTASKVRFSEPETSSPRSKPIPREKPTPLSTKSNTFSSRSGNLLVSERLAMFSGRVSSNGASFTETVSTSVSKPPDGLRTASSVTFKAPDDKPKPATPAKPAFATIKSGDKVRPVSLIFPPQKSSVYDRTKFADDFARTELYYKQPPAVPQKPNIQSLSRSSYPAAVSKHKEVEVAGLLKATRTIPQTLPNPNSKPASLLQEKPSFPISSITSAALSKPVISKPVLKPIADGPTTNEGISVKEKEKPVLRAKPLSTLRSLFESREKPLSSLSKSGSPMGLHSKPDPPRKPPIFHSRSKSYSDSSNIGKPSVPPKPKPLFARYSSDKVDRLAHNNGGVMVAFDYELPAKAPASKPRPVSVGPSTAPISESLSQQSAGVKMPSEPLEASRRPKPATKSNLYKQEDKLPGADVKSRMSAFSRAPTKDSKPPLSRKPMVAGNSVVREPPILTLLPRPAKQETETVVTSKFSVRDAVSNWGVPSSRSGKGSTTITILPAQTPLVS</sequence>
<gene>
    <name evidence="2" type="ORF">POJ06DRAFT_275109</name>
</gene>
<comment type="caution">
    <text evidence="2">The sequence shown here is derived from an EMBL/GenBank/DDBJ whole genome shotgun (WGS) entry which is preliminary data.</text>
</comment>
<feature type="compositionally biased region" description="Polar residues" evidence="1">
    <location>
        <begin position="112"/>
        <end position="126"/>
    </location>
</feature>
<feature type="compositionally biased region" description="Polar residues" evidence="1">
    <location>
        <begin position="444"/>
        <end position="459"/>
    </location>
</feature>
<feature type="compositionally biased region" description="Polar residues" evidence="1">
    <location>
        <begin position="560"/>
        <end position="574"/>
    </location>
</feature>
<dbReference type="GeneID" id="80884803"/>
<dbReference type="AlphaFoldDB" id="A0AAD7QUT6"/>
<feature type="compositionally biased region" description="Polar residues" evidence="1">
    <location>
        <begin position="382"/>
        <end position="391"/>
    </location>
</feature>